<dbReference type="AlphaFoldDB" id="A0A1I1RTP2"/>
<accession>A0A1I1RTP2</accession>
<dbReference type="OrthoDB" id="6356376at2"/>
<dbReference type="RefSeq" id="WP_093428137.1">
    <property type="nucleotide sequence ID" value="NZ_FOMJ01000004.1"/>
</dbReference>
<evidence type="ECO:0000313" key="2">
    <source>
        <dbReference type="Proteomes" id="UP000198611"/>
    </source>
</evidence>
<dbReference type="Proteomes" id="UP000198611">
    <property type="component" value="Unassembled WGS sequence"/>
</dbReference>
<gene>
    <name evidence="1" type="ORF">SAMN05660831_01494</name>
</gene>
<sequence length="278" mass="30719">MTETANRALTAALIRLLRPLVRLLLRYGVSYQAFADLARWAYVDVASREFAIPGRKQTVSRVSVLTGLNRKEVSRLQATEQPDDTVAEQRHNRATRVINGWLRDPRFRDDGGHPLPLPFEAEAGGPSITELVRAHSGDMPPRAVLDELERTGAVHAGDEGLHYLAAEGYVPGGEVEKLHILGSDVAELVATIDYNLHAEGGEPRFQRKVAYNNLPAEALPALRRLTADRSGELLLELNEWFAARDRDTAQDGAEEGDRHRAGLAIYYFEDPDDAPPAS</sequence>
<dbReference type="Pfam" id="PF20112">
    <property type="entry name" value="DUF6502"/>
    <property type="match status" value="1"/>
</dbReference>
<proteinExistence type="predicted"/>
<protein>
    <submittedName>
        <fullName evidence="1">Uncharacterized protein</fullName>
    </submittedName>
</protein>
<dbReference type="EMBL" id="FOMJ01000004">
    <property type="protein sequence ID" value="SFD34943.1"/>
    <property type="molecule type" value="Genomic_DNA"/>
</dbReference>
<dbReference type="STRING" id="1123397.SAMN05660831_01494"/>
<keyword evidence="2" id="KW-1185">Reference proteome</keyword>
<organism evidence="1 2">
    <name type="scientific">Thiohalospira halophila DSM 15071</name>
    <dbReference type="NCBI Taxonomy" id="1123397"/>
    <lineage>
        <taxon>Bacteria</taxon>
        <taxon>Pseudomonadati</taxon>
        <taxon>Pseudomonadota</taxon>
        <taxon>Gammaproteobacteria</taxon>
        <taxon>Thiohalospirales</taxon>
        <taxon>Thiohalospiraceae</taxon>
        <taxon>Thiohalospira</taxon>
    </lineage>
</organism>
<evidence type="ECO:0000313" key="1">
    <source>
        <dbReference type="EMBL" id="SFD34943.1"/>
    </source>
</evidence>
<dbReference type="InterPro" id="IPR045445">
    <property type="entry name" value="DUF6502"/>
</dbReference>
<reference evidence="1 2" key="1">
    <citation type="submission" date="2016-10" db="EMBL/GenBank/DDBJ databases">
        <authorList>
            <person name="de Groot N.N."/>
        </authorList>
    </citation>
    <scope>NUCLEOTIDE SEQUENCE [LARGE SCALE GENOMIC DNA]</scope>
    <source>
        <strain evidence="1 2">HL3</strain>
    </source>
</reference>
<name>A0A1I1RTP2_9GAMM</name>